<keyword evidence="4" id="KW-0687">Ribonucleoprotein</keyword>
<accession>A0A8G2EYC7</accession>
<dbReference type="Proteomes" id="UP000198615">
    <property type="component" value="Unassembled WGS sequence"/>
</dbReference>
<keyword evidence="5" id="KW-1185">Reference proteome</keyword>
<evidence type="ECO:0000256" key="1">
    <source>
        <dbReference type="ARBA" id="ARBA00022679"/>
    </source>
</evidence>
<dbReference type="EMBL" id="FNBW01000006">
    <property type="protein sequence ID" value="SDF77051.1"/>
    <property type="molecule type" value="Genomic_DNA"/>
</dbReference>
<dbReference type="SUPFAM" id="SSF55729">
    <property type="entry name" value="Acyl-CoA N-acyltransferases (Nat)"/>
    <property type="match status" value="1"/>
</dbReference>
<evidence type="ECO:0000313" key="5">
    <source>
        <dbReference type="Proteomes" id="UP000198615"/>
    </source>
</evidence>
<dbReference type="AlphaFoldDB" id="A0A8G2EYC7"/>
<protein>
    <submittedName>
        <fullName evidence="4">Ribosomal protein S18 acetylase RimI</fullName>
    </submittedName>
</protein>
<evidence type="ECO:0000313" key="4">
    <source>
        <dbReference type="EMBL" id="SDF77051.1"/>
    </source>
</evidence>
<feature type="domain" description="N-acetyltransferase" evidence="3">
    <location>
        <begin position="4"/>
        <end position="195"/>
    </location>
</feature>
<dbReference type="OrthoDB" id="7301318at2"/>
<comment type="caution">
    <text evidence="4">The sequence shown here is derived from an EMBL/GenBank/DDBJ whole genome shotgun (WGS) entry which is preliminary data.</text>
</comment>
<dbReference type="PANTHER" id="PTHR43877">
    <property type="entry name" value="AMINOALKYLPHOSPHONATE N-ACETYLTRANSFERASE-RELATED-RELATED"/>
    <property type="match status" value="1"/>
</dbReference>
<dbReference type="InterPro" id="IPR050832">
    <property type="entry name" value="Bact_Acetyltransf"/>
</dbReference>
<dbReference type="PROSITE" id="PS51186">
    <property type="entry name" value="GNAT"/>
    <property type="match status" value="1"/>
</dbReference>
<dbReference type="Gene3D" id="3.40.630.30">
    <property type="match status" value="1"/>
</dbReference>
<sequence>MPDLTIRPARPTDAPVLAALDILAGGGVYEFIYDDRPGEPGAAQLMLHAVLAADTALSWSRALIAELDGEPVGAITSQPYDDQPPSGLETSVPEDRAAHVAPIQAMGRPGSWFINMLAVGAGGSGHGVGRALIETVADKARAAGFSELTLRVFADNAPALGLYRKCGFREVDAVDIPPLPRLPHEGGVRLLLRDL</sequence>
<reference evidence="4 5" key="1">
    <citation type="submission" date="2016-10" db="EMBL/GenBank/DDBJ databases">
        <authorList>
            <person name="Varghese N."/>
            <person name="Submissions S."/>
        </authorList>
    </citation>
    <scope>NUCLEOTIDE SEQUENCE [LARGE SCALE GENOMIC DNA]</scope>
    <source>
        <strain evidence="4 5">DSM 18839</strain>
    </source>
</reference>
<keyword evidence="1" id="KW-0808">Transferase</keyword>
<gene>
    <name evidence="4" type="ORF">SAMN05660686_02289</name>
</gene>
<evidence type="ECO:0000259" key="3">
    <source>
        <dbReference type="PROSITE" id="PS51186"/>
    </source>
</evidence>
<dbReference type="RefSeq" id="WP_093150344.1">
    <property type="nucleotide sequence ID" value="NZ_FNBW01000006.1"/>
</dbReference>
<organism evidence="4 5">
    <name type="scientific">Thalassobaculum litoreum DSM 18839</name>
    <dbReference type="NCBI Taxonomy" id="1123362"/>
    <lineage>
        <taxon>Bacteria</taxon>
        <taxon>Pseudomonadati</taxon>
        <taxon>Pseudomonadota</taxon>
        <taxon>Alphaproteobacteria</taxon>
        <taxon>Rhodospirillales</taxon>
        <taxon>Thalassobaculaceae</taxon>
        <taxon>Thalassobaculum</taxon>
    </lineage>
</organism>
<evidence type="ECO:0000256" key="2">
    <source>
        <dbReference type="ARBA" id="ARBA00023315"/>
    </source>
</evidence>
<proteinExistence type="predicted"/>
<keyword evidence="4" id="KW-0689">Ribosomal protein</keyword>
<name>A0A8G2EYC7_9PROT</name>
<dbReference type="GO" id="GO:0005840">
    <property type="term" value="C:ribosome"/>
    <property type="evidence" value="ECO:0007669"/>
    <property type="project" value="UniProtKB-KW"/>
</dbReference>
<dbReference type="GO" id="GO:0016747">
    <property type="term" value="F:acyltransferase activity, transferring groups other than amino-acyl groups"/>
    <property type="evidence" value="ECO:0007669"/>
    <property type="project" value="InterPro"/>
</dbReference>
<dbReference type="InterPro" id="IPR000182">
    <property type="entry name" value="GNAT_dom"/>
</dbReference>
<keyword evidence="2" id="KW-0012">Acyltransferase</keyword>
<dbReference type="InterPro" id="IPR016181">
    <property type="entry name" value="Acyl_CoA_acyltransferase"/>
</dbReference>
<dbReference type="Pfam" id="PF00583">
    <property type="entry name" value="Acetyltransf_1"/>
    <property type="match status" value="1"/>
</dbReference>